<reference evidence="2 3" key="1">
    <citation type="submission" date="2019-02" db="EMBL/GenBank/DDBJ databases">
        <title>Dyella amyloliquefaciens sp. nov., isolated from forest soil.</title>
        <authorList>
            <person name="Gao Z.-H."/>
            <person name="Qiu L.-H."/>
        </authorList>
    </citation>
    <scope>NUCLEOTIDE SEQUENCE [LARGE SCALE GENOMIC DNA]</scope>
    <source>
        <strain evidence="2 3">KACC 12747</strain>
    </source>
</reference>
<evidence type="ECO:0000313" key="3">
    <source>
        <dbReference type="Proteomes" id="UP000291822"/>
    </source>
</evidence>
<comment type="caution">
    <text evidence="2">The sequence shown here is derived from an EMBL/GenBank/DDBJ whole genome shotgun (WGS) entry which is preliminary data.</text>
</comment>
<proteinExistence type="predicted"/>
<accession>A0A4R0YPL0</accession>
<evidence type="ECO:0000313" key="2">
    <source>
        <dbReference type="EMBL" id="TCI08491.1"/>
    </source>
</evidence>
<dbReference type="Proteomes" id="UP000291822">
    <property type="component" value="Unassembled WGS sequence"/>
</dbReference>
<dbReference type="EMBL" id="SJTG01000004">
    <property type="protein sequence ID" value="TCI08491.1"/>
    <property type="molecule type" value="Genomic_DNA"/>
</dbReference>
<sequence>MQFFQLEHFASYVNETFRVRIDQHGETDFVLVEAAPIPQGKLFPGMVRTPFSLLFRNESAVLFPQRIYDMTHGKLGQFGVFLVPIARDKSGFVYQAVFN</sequence>
<keyword evidence="3" id="KW-1185">Reference proteome</keyword>
<organism evidence="2 3">
    <name type="scientific">Dyella soli</name>
    <dbReference type="NCBI Taxonomy" id="522319"/>
    <lineage>
        <taxon>Bacteria</taxon>
        <taxon>Pseudomonadati</taxon>
        <taxon>Pseudomonadota</taxon>
        <taxon>Gammaproteobacteria</taxon>
        <taxon>Lysobacterales</taxon>
        <taxon>Rhodanobacteraceae</taxon>
        <taxon>Dyella</taxon>
    </lineage>
</organism>
<dbReference type="AlphaFoldDB" id="A0A4R0YPL0"/>
<gene>
    <name evidence="2" type="ORF">EZM97_28140</name>
</gene>
<name>A0A4R0YPL0_9GAMM</name>
<dbReference type="Pfam" id="PF21880">
    <property type="entry name" value="DUF6916"/>
    <property type="match status" value="1"/>
</dbReference>
<evidence type="ECO:0000259" key="1">
    <source>
        <dbReference type="Pfam" id="PF21880"/>
    </source>
</evidence>
<dbReference type="RefSeq" id="WP_131153057.1">
    <property type="nucleotide sequence ID" value="NZ_SJTG01000004.1"/>
</dbReference>
<feature type="domain" description="DUF6916" evidence="1">
    <location>
        <begin position="5"/>
        <end position="98"/>
    </location>
</feature>
<dbReference type="InterPro" id="IPR054209">
    <property type="entry name" value="DUF6916"/>
</dbReference>
<protein>
    <recommendedName>
        <fullName evidence="1">DUF6916 domain-containing protein</fullName>
    </recommendedName>
</protein>